<dbReference type="InterPro" id="IPR010618">
    <property type="entry name" value="RPF"/>
</dbReference>
<evidence type="ECO:0000256" key="3">
    <source>
        <dbReference type="SAM" id="MobiDB-lite"/>
    </source>
</evidence>
<dbReference type="Gene3D" id="1.10.530.10">
    <property type="match status" value="1"/>
</dbReference>
<proteinExistence type="inferred from homology"/>
<feature type="compositionally biased region" description="Polar residues" evidence="3">
    <location>
        <begin position="176"/>
        <end position="187"/>
    </location>
</feature>
<dbReference type="InterPro" id="IPR052196">
    <property type="entry name" value="Bact_Kbp"/>
</dbReference>
<dbReference type="InterPro" id="IPR023346">
    <property type="entry name" value="Lysozyme-like_dom_sf"/>
</dbReference>
<dbReference type="PANTHER" id="PTHR34700:SF4">
    <property type="entry name" value="PHAGE-LIKE ELEMENT PBSX PROTEIN XKDP"/>
    <property type="match status" value="1"/>
</dbReference>
<dbReference type="CDD" id="cd00118">
    <property type="entry name" value="LysM"/>
    <property type="match status" value="1"/>
</dbReference>
<feature type="compositionally biased region" description="Basic and acidic residues" evidence="3">
    <location>
        <begin position="255"/>
        <end position="287"/>
    </location>
</feature>
<keyword evidence="6" id="KW-1185">Reference proteome</keyword>
<evidence type="ECO:0000256" key="2">
    <source>
        <dbReference type="ARBA" id="ARBA00022801"/>
    </source>
</evidence>
<keyword evidence="2" id="KW-0378">Hydrolase</keyword>
<dbReference type="Pfam" id="PF01476">
    <property type="entry name" value="LysM"/>
    <property type="match status" value="1"/>
</dbReference>
<dbReference type="EMBL" id="MRYD01000034">
    <property type="protein sequence ID" value="OSZ60699.1"/>
    <property type="molecule type" value="Genomic_DNA"/>
</dbReference>
<dbReference type="SUPFAM" id="SSF54106">
    <property type="entry name" value="LysM domain"/>
    <property type="match status" value="1"/>
</dbReference>
<evidence type="ECO:0000313" key="5">
    <source>
        <dbReference type="EMBL" id="OSZ60699.1"/>
    </source>
</evidence>
<dbReference type="Pfam" id="PF06737">
    <property type="entry name" value="Transglycosylas"/>
    <property type="match status" value="1"/>
</dbReference>
<name>A0ABX3YLD7_9ACTN</name>
<dbReference type="CDD" id="cd13925">
    <property type="entry name" value="RPF"/>
    <property type="match status" value="1"/>
</dbReference>
<feature type="region of interest" description="Disordered" evidence="3">
    <location>
        <begin position="141"/>
        <end position="289"/>
    </location>
</feature>
<dbReference type="Gene3D" id="3.10.350.10">
    <property type="entry name" value="LysM domain"/>
    <property type="match status" value="1"/>
</dbReference>
<accession>A0ABX3YLD7</accession>
<feature type="domain" description="LysM" evidence="4">
    <location>
        <begin position="289"/>
        <end position="338"/>
    </location>
</feature>
<dbReference type="PROSITE" id="PS51782">
    <property type="entry name" value="LYSM"/>
    <property type="match status" value="1"/>
</dbReference>
<evidence type="ECO:0000259" key="4">
    <source>
        <dbReference type="PROSITE" id="PS51782"/>
    </source>
</evidence>
<dbReference type="RefSeq" id="WP_086168882.1">
    <property type="nucleotide sequence ID" value="NZ_MRYD01000034.1"/>
</dbReference>
<gene>
    <name evidence="5" type="ORF">OQI_09400</name>
</gene>
<dbReference type="SUPFAM" id="SSF53955">
    <property type="entry name" value="Lysozyme-like"/>
    <property type="match status" value="1"/>
</dbReference>
<dbReference type="Proteomes" id="UP000194266">
    <property type="component" value="Unassembled WGS sequence"/>
</dbReference>
<comment type="caution">
    <text evidence="5">The sequence shown here is derived from an EMBL/GenBank/DDBJ whole genome shotgun (WGS) entry which is preliminary data.</text>
</comment>
<organism evidence="5 6">
    <name type="scientific">Streptomyces pharetrae CZA14</name>
    <dbReference type="NCBI Taxonomy" id="1144883"/>
    <lineage>
        <taxon>Bacteria</taxon>
        <taxon>Bacillati</taxon>
        <taxon>Actinomycetota</taxon>
        <taxon>Actinomycetes</taxon>
        <taxon>Kitasatosporales</taxon>
        <taxon>Streptomycetaceae</taxon>
        <taxon>Streptomyces</taxon>
    </lineage>
</organism>
<dbReference type="SMART" id="SM00257">
    <property type="entry name" value="LysM"/>
    <property type="match status" value="1"/>
</dbReference>
<evidence type="ECO:0000256" key="1">
    <source>
        <dbReference type="ARBA" id="ARBA00010830"/>
    </source>
</evidence>
<dbReference type="PANTHER" id="PTHR34700">
    <property type="entry name" value="POTASSIUM BINDING PROTEIN KBP"/>
    <property type="match status" value="1"/>
</dbReference>
<protein>
    <submittedName>
        <fullName evidence="5">Peptigoglycan-binding protein LysM</fullName>
    </submittedName>
</protein>
<reference evidence="5 6" key="1">
    <citation type="submission" date="2016-12" db="EMBL/GenBank/DDBJ databases">
        <title>Genome Mining:The Detection of Biosynthetic Gene Clusters to Aid in the Expression of Curamycin A produced by Streptomyces sp. strain CZA14.</title>
        <authorList>
            <person name="Durrell K.A."/>
            <person name="Kirby B.M."/>
            <person name="Khan W."/>
            <person name="Mthethwa T."/>
            <person name="Le Roes-Hill M."/>
        </authorList>
    </citation>
    <scope>NUCLEOTIDE SEQUENCE [LARGE SCALE GENOMIC DNA]</scope>
    <source>
        <strain evidence="5 6">CZA14</strain>
    </source>
</reference>
<comment type="similarity">
    <text evidence="1">Belongs to the transglycosylase family. Rpf subfamily.</text>
</comment>
<feature type="compositionally biased region" description="Low complexity" evidence="3">
    <location>
        <begin position="150"/>
        <end position="169"/>
    </location>
</feature>
<dbReference type="InterPro" id="IPR036779">
    <property type="entry name" value="LysM_dom_sf"/>
</dbReference>
<feature type="compositionally biased region" description="Low complexity" evidence="3">
    <location>
        <begin position="188"/>
        <end position="203"/>
    </location>
</feature>
<evidence type="ECO:0000313" key="6">
    <source>
        <dbReference type="Proteomes" id="UP000194266"/>
    </source>
</evidence>
<dbReference type="InterPro" id="IPR018392">
    <property type="entry name" value="LysM"/>
</dbReference>
<sequence>MLSGNGRHRRPRQAPALIVAAGVTGSAIAIPLLGATGASAATGVTWDRVAECESGGSWSANNGNGYYGGLQISQDDWVKYGGLDYAESPDVASRSQQIAVAERILAAEGVGAWPTCGLLAGLDGDSAPAGVDTGLAADAASGLTATPEASGSPESGLSDSSQSSDSSESTRPAEGSKNSGTPENSANPSESAPSRSVTSSPSPDATSDAVEGSTEEEGEGDSPGSTDNSPTAATKNDESDKLGQNASGSTGTGRHRGDSAEEDAENSRAAESSGRHASRDSAARDAADGTYTVRAGDSLWGIADSLEVQGGWAALYAENKATVGTDPDLIVPGQTLEVGAEPGEK</sequence>